<evidence type="ECO:0000313" key="4">
    <source>
        <dbReference type="Proteomes" id="UP000640786"/>
    </source>
</evidence>
<feature type="domain" description="YhfM-like" evidence="2">
    <location>
        <begin position="55"/>
        <end position="147"/>
    </location>
</feature>
<accession>A0ABR8RBR6</accession>
<dbReference type="Pfam" id="PF26353">
    <property type="entry name" value="YhfM"/>
    <property type="match status" value="1"/>
</dbReference>
<dbReference type="RefSeq" id="WP_154310912.1">
    <property type="nucleotide sequence ID" value="NZ_JACSQO010000007.1"/>
</dbReference>
<dbReference type="InterPro" id="IPR058780">
    <property type="entry name" value="YhfM-like_dom"/>
</dbReference>
<feature type="chain" id="PRO_5046273269" description="YhfM-like domain-containing protein" evidence="1">
    <location>
        <begin position="20"/>
        <end position="149"/>
    </location>
</feature>
<protein>
    <recommendedName>
        <fullName evidence="2">YhfM-like domain-containing protein</fullName>
    </recommendedName>
</protein>
<proteinExistence type="predicted"/>
<evidence type="ECO:0000259" key="2">
    <source>
        <dbReference type="Pfam" id="PF26353"/>
    </source>
</evidence>
<reference evidence="3 4" key="1">
    <citation type="submission" date="2020-08" db="EMBL/GenBank/DDBJ databases">
        <title>A Genomic Blueprint of the Chicken Gut Microbiome.</title>
        <authorList>
            <person name="Gilroy R."/>
            <person name="Ravi A."/>
            <person name="Getino M."/>
            <person name="Pursley I."/>
            <person name="Horton D.L."/>
            <person name="Alikhan N.-F."/>
            <person name="Baker D."/>
            <person name="Gharbi K."/>
            <person name="Hall N."/>
            <person name="Watson M."/>
            <person name="Adriaenssens E.M."/>
            <person name="Foster-Nyarko E."/>
            <person name="Jarju S."/>
            <person name="Secka A."/>
            <person name="Antonio M."/>
            <person name="Oren A."/>
            <person name="Chaudhuri R."/>
            <person name="La Ragione R.M."/>
            <person name="Hildebrand F."/>
            <person name="Pallen M.J."/>
        </authorList>
    </citation>
    <scope>NUCLEOTIDE SEQUENCE [LARGE SCALE GENOMIC DNA]</scope>
    <source>
        <strain evidence="3 4">Sa2BUA9</strain>
    </source>
</reference>
<dbReference type="PROSITE" id="PS51257">
    <property type="entry name" value="PROKAR_LIPOPROTEIN"/>
    <property type="match status" value="1"/>
</dbReference>
<gene>
    <name evidence="3" type="ORF">H9650_14035</name>
</gene>
<dbReference type="Proteomes" id="UP000640786">
    <property type="component" value="Unassembled WGS sequence"/>
</dbReference>
<keyword evidence="1" id="KW-0732">Signal</keyword>
<feature type="signal peptide" evidence="1">
    <location>
        <begin position="1"/>
        <end position="19"/>
    </location>
</feature>
<dbReference type="EMBL" id="JACSQO010000007">
    <property type="protein sequence ID" value="MBD7945241.1"/>
    <property type="molecule type" value="Genomic_DNA"/>
</dbReference>
<name>A0ABR8RBR6_9BACI</name>
<sequence length="149" mass="16898">MRKKMALYLSMVFTSVVLFGCQFEESTVNKPSTQQYLEENEKVETDVEFSVVTLTMIKEGTSIVFDDYNALEQFKSIISSAVKENGIVNIANPDYSVDIINENEDKQVLHLWLGGAFEESTLMNTNDTHTIYILPSESTNKILDLIEQV</sequence>
<comment type="caution">
    <text evidence="3">The sequence shown here is derived from an EMBL/GenBank/DDBJ whole genome shotgun (WGS) entry which is preliminary data.</text>
</comment>
<keyword evidence="4" id="KW-1185">Reference proteome</keyword>
<evidence type="ECO:0000256" key="1">
    <source>
        <dbReference type="SAM" id="SignalP"/>
    </source>
</evidence>
<evidence type="ECO:0000313" key="3">
    <source>
        <dbReference type="EMBL" id="MBD7945241.1"/>
    </source>
</evidence>
<organism evidence="3 4">
    <name type="scientific">Psychrobacillus faecigallinarum</name>
    <dbReference type="NCBI Taxonomy" id="2762235"/>
    <lineage>
        <taxon>Bacteria</taxon>
        <taxon>Bacillati</taxon>
        <taxon>Bacillota</taxon>
        <taxon>Bacilli</taxon>
        <taxon>Bacillales</taxon>
        <taxon>Bacillaceae</taxon>
        <taxon>Psychrobacillus</taxon>
    </lineage>
</organism>